<dbReference type="Pfam" id="PF24285">
    <property type="entry name" value="DUF7473"/>
    <property type="match status" value="1"/>
</dbReference>
<dbReference type="InterPro" id="IPR055896">
    <property type="entry name" value="DUF7473"/>
</dbReference>
<keyword evidence="3" id="KW-1185">Reference proteome</keyword>
<reference evidence="2 3" key="1">
    <citation type="journal article" date="2019" name="Int. J. Syst. Evol. Microbiol.">
        <title>The Global Catalogue of Microorganisms (GCM) 10K type strain sequencing project: providing services to taxonomists for standard genome sequencing and annotation.</title>
        <authorList>
            <consortium name="The Broad Institute Genomics Platform"/>
            <consortium name="The Broad Institute Genome Sequencing Center for Infectious Disease"/>
            <person name="Wu L."/>
            <person name="Ma J."/>
        </authorList>
    </citation>
    <scope>NUCLEOTIDE SEQUENCE [LARGE SCALE GENOMIC DNA]</scope>
    <source>
        <strain evidence="2 3">CGMCC 1.3239</strain>
    </source>
</reference>
<keyword evidence="1" id="KW-1133">Transmembrane helix</keyword>
<evidence type="ECO:0000256" key="1">
    <source>
        <dbReference type="SAM" id="Phobius"/>
    </source>
</evidence>
<dbReference type="EMBL" id="JBHSWW010000049">
    <property type="protein sequence ID" value="MFC6752917.1"/>
    <property type="molecule type" value="Genomic_DNA"/>
</dbReference>
<dbReference type="Proteomes" id="UP001596442">
    <property type="component" value="Unassembled WGS sequence"/>
</dbReference>
<feature type="transmembrane region" description="Helical" evidence="1">
    <location>
        <begin position="53"/>
        <end position="80"/>
    </location>
</feature>
<comment type="caution">
    <text evidence="2">The sequence shown here is derived from an EMBL/GenBank/DDBJ whole genome shotgun (WGS) entry which is preliminary data.</text>
</comment>
<organism evidence="2 3">
    <name type="scientific">Halorubrum tibetense</name>
    <dbReference type="NCBI Taxonomy" id="175631"/>
    <lineage>
        <taxon>Archaea</taxon>
        <taxon>Methanobacteriati</taxon>
        <taxon>Methanobacteriota</taxon>
        <taxon>Stenosarchaea group</taxon>
        <taxon>Halobacteria</taxon>
        <taxon>Halobacteriales</taxon>
        <taxon>Haloferacaceae</taxon>
        <taxon>Halorubrum</taxon>
    </lineage>
</organism>
<protein>
    <submittedName>
        <fullName evidence="2">Uncharacterized protein</fullName>
    </submittedName>
</protein>
<sequence>MSVVTAQTATPTAVLGTTVLFALFLSLTAHLAARNVLDGADPRRALYVGPLPAVVGVVGGAFAIPTAVTVPVALAIDAAMFRWSYEIESRRVLAAVTAVHVVVTVLLGVVLGGITLLLATRPG</sequence>
<keyword evidence="1" id="KW-0472">Membrane</keyword>
<evidence type="ECO:0000313" key="3">
    <source>
        <dbReference type="Proteomes" id="UP001596442"/>
    </source>
</evidence>
<keyword evidence="1" id="KW-0812">Transmembrane</keyword>
<gene>
    <name evidence="2" type="ORF">ACFQEU_05475</name>
</gene>
<evidence type="ECO:0000313" key="2">
    <source>
        <dbReference type="EMBL" id="MFC6752917.1"/>
    </source>
</evidence>
<feature type="transmembrane region" description="Helical" evidence="1">
    <location>
        <begin position="92"/>
        <end position="119"/>
    </location>
</feature>
<dbReference type="RefSeq" id="WP_379780054.1">
    <property type="nucleotide sequence ID" value="NZ_JBHSWW010000049.1"/>
</dbReference>
<name>A0ABD5S8S0_9EURY</name>
<proteinExistence type="predicted"/>
<feature type="transmembrane region" description="Helical" evidence="1">
    <location>
        <begin position="12"/>
        <end position="33"/>
    </location>
</feature>
<accession>A0ABD5S8S0</accession>
<dbReference type="AlphaFoldDB" id="A0ABD5S8S0"/>